<evidence type="ECO:0000313" key="2">
    <source>
        <dbReference type="Proteomes" id="UP001164746"/>
    </source>
</evidence>
<reference evidence="1" key="1">
    <citation type="submission" date="2022-11" db="EMBL/GenBank/DDBJ databases">
        <title>Centuries of genome instability and evolution in soft-shell clam transmissible cancer (bioRxiv).</title>
        <authorList>
            <person name="Hart S.F.M."/>
            <person name="Yonemitsu M.A."/>
            <person name="Giersch R.M."/>
            <person name="Beal B.F."/>
            <person name="Arriagada G."/>
            <person name="Davis B.W."/>
            <person name="Ostrander E.A."/>
            <person name="Goff S.P."/>
            <person name="Metzger M.J."/>
        </authorList>
    </citation>
    <scope>NUCLEOTIDE SEQUENCE</scope>
    <source>
        <strain evidence="1">MELC-2E11</strain>
        <tissue evidence="1">Siphon/mantle</tissue>
    </source>
</reference>
<sequence length="105" mass="11820">MLTGFETTRGNVRVLAWKTTTIGNDDLESVSEDTVVFPEWQPFKTLNYNRDLVSLFVEANEGPNKGFRFPESGSSQAKISPFGEMYGTANQRRLVEIQLVDENGE</sequence>
<dbReference type="Proteomes" id="UP001164746">
    <property type="component" value="Chromosome 6"/>
</dbReference>
<keyword evidence="2" id="KW-1185">Reference proteome</keyword>
<dbReference type="EMBL" id="CP111017">
    <property type="protein sequence ID" value="WAR08962.1"/>
    <property type="molecule type" value="Genomic_DNA"/>
</dbReference>
<proteinExistence type="predicted"/>
<organism evidence="1 2">
    <name type="scientific">Mya arenaria</name>
    <name type="common">Soft-shell clam</name>
    <dbReference type="NCBI Taxonomy" id="6604"/>
    <lineage>
        <taxon>Eukaryota</taxon>
        <taxon>Metazoa</taxon>
        <taxon>Spiralia</taxon>
        <taxon>Lophotrochozoa</taxon>
        <taxon>Mollusca</taxon>
        <taxon>Bivalvia</taxon>
        <taxon>Autobranchia</taxon>
        <taxon>Heteroconchia</taxon>
        <taxon>Euheterodonta</taxon>
        <taxon>Imparidentia</taxon>
        <taxon>Neoheterodontei</taxon>
        <taxon>Myida</taxon>
        <taxon>Myoidea</taxon>
        <taxon>Myidae</taxon>
        <taxon>Mya</taxon>
    </lineage>
</organism>
<accession>A0ABY7EG25</accession>
<evidence type="ECO:0000313" key="1">
    <source>
        <dbReference type="EMBL" id="WAR08962.1"/>
    </source>
</evidence>
<protein>
    <submittedName>
        <fullName evidence="1">Uncharacterized protein</fullName>
    </submittedName>
</protein>
<name>A0ABY7EG25_MYAAR</name>
<gene>
    <name evidence="1" type="ORF">MAR_018920</name>
</gene>